<dbReference type="NCBIfam" id="TIGR00233">
    <property type="entry name" value="trpS"/>
    <property type="match status" value="1"/>
</dbReference>
<dbReference type="Gene3D" id="1.10.240.10">
    <property type="entry name" value="Tyrosyl-Transfer RNA Synthetase"/>
    <property type="match status" value="1"/>
</dbReference>
<dbReference type="PANTHER" id="PTHR43766:SF1">
    <property type="entry name" value="TRYPTOPHAN--TRNA LIGASE, MITOCHONDRIAL"/>
    <property type="match status" value="1"/>
</dbReference>
<dbReference type="HAMAP" id="MF_00140_B">
    <property type="entry name" value="Trp_tRNA_synth_B"/>
    <property type="match status" value="1"/>
</dbReference>
<dbReference type="InterPro" id="IPR014729">
    <property type="entry name" value="Rossmann-like_a/b/a_fold"/>
</dbReference>
<dbReference type="InterPro" id="IPR024109">
    <property type="entry name" value="Trp-tRNA-ligase_bac-type"/>
</dbReference>
<reference evidence="10" key="2">
    <citation type="journal article" date="2021" name="PeerJ">
        <title>Extensive microbial diversity within the chicken gut microbiome revealed by metagenomics and culture.</title>
        <authorList>
            <person name="Gilroy R."/>
            <person name="Ravi A."/>
            <person name="Getino M."/>
            <person name="Pursley I."/>
            <person name="Horton D.L."/>
            <person name="Alikhan N.F."/>
            <person name="Baker D."/>
            <person name="Gharbi K."/>
            <person name="Hall N."/>
            <person name="Watson M."/>
            <person name="Adriaenssens E.M."/>
            <person name="Foster-Nyarko E."/>
            <person name="Jarju S."/>
            <person name="Secka A."/>
            <person name="Antonio M."/>
            <person name="Oren A."/>
            <person name="Chaudhuri R.R."/>
            <person name="La Ragione R."/>
            <person name="Hildebrand F."/>
            <person name="Pallen M.J."/>
        </authorList>
    </citation>
    <scope>NUCLEOTIDE SEQUENCE</scope>
    <source>
        <strain evidence="10">ChiHile30-977</strain>
    </source>
</reference>
<proteinExistence type="inferred from homology"/>
<evidence type="ECO:0000256" key="3">
    <source>
        <dbReference type="ARBA" id="ARBA00022741"/>
    </source>
</evidence>
<evidence type="ECO:0000256" key="4">
    <source>
        <dbReference type="ARBA" id="ARBA00022840"/>
    </source>
</evidence>
<feature type="binding site" evidence="8">
    <location>
        <begin position="155"/>
        <end position="157"/>
    </location>
    <ligand>
        <name>ATP</name>
        <dbReference type="ChEBI" id="CHEBI:30616"/>
    </ligand>
</feature>
<dbReference type="GO" id="GO:0005829">
    <property type="term" value="C:cytosol"/>
    <property type="evidence" value="ECO:0007669"/>
    <property type="project" value="TreeGrafter"/>
</dbReference>
<dbReference type="InterPro" id="IPR050203">
    <property type="entry name" value="Trp-tRNA_synthetase"/>
</dbReference>
<keyword evidence="2 8" id="KW-0436">Ligase</keyword>
<keyword evidence="5 8" id="KW-0648">Protein biosynthesis</keyword>
<dbReference type="PRINTS" id="PR01039">
    <property type="entry name" value="TRNASYNTHTRP"/>
</dbReference>
<evidence type="ECO:0000256" key="7">
    <source>
        <dbReference type="ARBA" id="ARBA00049929"/>
    </source>
</evidence>
<comment type="similarity">
    <text evidence="1 8 9">Belongs to the class-I aminoacyl-tRNA synthetase family.</text>
</comment>
<keyword evidence="3 8" id="KW-0547">Nucleotide-binding</keyword>
<evidence type="ECO:0000256" key="8">
    <source>
        <dbReference type="HAMAP-Rule" id="MF_00140"/>
    </source>
</evidence>
<protein>
    <recommendedName>
        <fullName evidence="8">Tryptophan--tRNA ligase</fullName>
        <ecNumber evidence="8">6.1.1.2</ecNumber>
    </recommendedName>
    <alternativeName>
        <fullName evidence="8">Tryptophanyl-tRNA synthetase</fullName>
        <shortName evidence="8">TrpRS</shortName>
    </alternativeName>
</protein>
<reference evidence="10" key="1">
    <citation type="submission" date="2020-10" db="EMBL/GenBank/DDBJ databases">
        <authorList>
            <person name="Gilroy R."/>
        </authorList>
    </citation>
    <scope>NUCLEOTIDE SEQUENCE</scope>
    <source>
        <strain evidence="10">ChiHile30-977</strain>
    </source>
</reference>
<feature type="short sequence motif" description="'HIGH' region" evidence="8">
    <location>
        <begin position="20"/>
        <end position="28"/>
    </location>
</feature>
<feature type="binding site" evidence="8">
    <location>
        <position position="143"/>
    </location>
    <ligand>
        <name>L-tryptophan</name>
        <dbReference type="ChEBI" id="CHEBI:57912"/>
    </ligand>
</feature>
<feature type="binding site" evidence="8">
    <location>
        <begin position="27"/>
        <end position="28"/>
    </location>
    <ligand>
        <name>ATP</name>
        <dbReference type="ChEBI" id="CHEBI:30616"/>
    </ligand>
</feature>
<evidence type="ECO:0000313" key="11">
    <source>
        <dbReference type="Proteomes" id="UP000886819"/>
    </source>
</evidence>
<dbReference type="InterPro" id="IPR002306">
    <property type="entry name" value="Trp-tRNA-ligase"/>
</dbReference>
<dbReference type="CDD" id="cd00806">
    <property type="entry name" value="TrpRS_core"/>
    <property type="match status" value="1"/>
</dbReference>
<feature type="binding site" evidence="8">
    <location>
        <begin position="19"/>
        <end position="21"/>
    </location>
    <ligand>
        <name>ATP</name>
        <dbReference type="ChEBI" id="CHEBI:30616"/>
    </ligand>
</feature>
<evidence type="ECO:0000256" key="1">
    <source>
        <dbReference type="ARBA" id="ARBA00005594"/>
    </source>
</evidence>
<sequence>MEGQGTQQTGKKVIFSGIQPSGTLTLGNYLGAIRNWKQLEDEYQCIYSVVDLHAITVRQEPAQLRRRCTELMAIYLAAGLNPEKTLIYCQSHVPAHAELAWILGCYTYLGELQRMTQYKDKAQKHAANLNAGLLTYPVLMAADILLYQADLVPIGADQKQHLELTRDIAIRFNGAYGDTFVVPDGYFPKVGARIRSLQEPARKMSKSDPEDTYIALLDTPEAIRRKFKRAVTDSEASVRFDPEGKPGVSNLMSILGAITGDSMEKIEADFAGQGYGAFKTAVADAVVAELEPIQNEHRRLMADKAYIETIMRASAERASAIAARTMRKVRRKVGLAPFSL</sequence>
<organism evidence="10 11">
    <name type="scientific">Candidatus Avichristensenella intestinipullorum</name>
    <dbReference type="NCBI Taxonomy" id="2840693"/>
    <lineage>
        <taxon>Bacteria</taxon>
        <taxon>Bacillati</taxon>
        <taxon>Bacillota</taxon>
        <taxon>Clostridia</taxon>
        <taxon>Candidatus Avichristensenella</taxon>
    </lineage>
</organism>
<name>A0A9D0YX61_9FIRM</name>
<dbReference type="InterPro" id="IPR001412">
    <property type="entry name" value="aa-tRNA-synth_I_CS"/>
</dbReference>
<dbReference type="EMBL" id="DVFI01000100">
    <property type="protein sequence ID" value="HIQ63369.1"/>
    <property type="molecule type" value="Genomic_DNA"/>
</dbReference>
<dbReference type="Gene3D" id="3.40.50.620">
    <property type="entry name" value="HUPs"/>
    <property type="match status" value="1"/>
</dbReference>
<dbReference type="Pfam" id="PF00579">
    <property type="entry name" value="tRNA-synt_1b"/>
    <property type="match status" value="1"/>
</dbReference>
<gene>
    <name evidence="8 10" type="primary">trpS</name>
    <name evidence="10" type="ORF">IAA66_07250</name>
</gene>
<evidence type="ECO:0000256" key="6">
    <source>
        <dbReference type="ARBA" id="ARBA00023146"/>
    </source>
</evidence>
<dbReference type="FunFam" id="1.10.240.10:FF:000002">
    <property type="entry name" value="Tryptophan--tRNA ligase"/>
    <property type="match status" value="1"/>
</dbReference>
<accession>A0A9D0YX61</accession>
<evidence type="ECO:0000256" key="2">
    <source>
        <dbReference type="ARBA" id="ARBA00022598"/>
    </source>
</evidence>
<dbReference type="SUPFAM" id="SSF52374">
    <property type="entry name" value="Nucleotidylyl transferase"/>
    <property type="match status" value="1"/>
</dbReference>
<dbReference type="GO" id="GO:0004830">
    <property type="term" value="F:tryptophan-tRNA ligase activity"/>
    <property type="evidence" value="ECO:0007669"/>
    <property type="project" value="UniProtKB-UniRule"/>
</dbReference>
<dbReference type="PANTHER" id="PTHR43766">
    <property type="entry name" value="TRYPTOPHAN--TRNA LIGASE, MITOCHONDRIAL"/>
    <property type="match status" value="1"/>
</dbReference>
<comment type="function">
    <text evidence="8">Catalyzes the attachment of tryptophan to tRNA(Trp).</text>
</comment>
<keyword evidence="8" id="KW-0963">Cytoplasm</keyword>
<evidence type="ECO:0000256" key="5">
    <source>
        <dbReference type="ARBA" id="ARBA00022917"/>
    </source>
</evidence>
<dbReference type="GO" id="GO:0005524">
    <property type="term" value="F:ATP binding"/>
    <property type="evidence" value="ECO:0007669"/>
    <property type="project" value="UniProtKB-UniRule"/>
</dbReference>
<dbReference type="GO" id="GO:0006436">
    <property type="term" value="P:tryptophanyl-tRNA aminoacylation"/>
    <property type="evidence" value="ECO:0007669"/>
    <property type="project" value="UniProtKB-UniRule"/>
</dbReference>
<dbReference type="Proteomes" id="UP000886819">
    <property type="component" value="Unassembled WGS sequence"/>
</dbReference>
<dbReference type="PROSITE" id="PS00178">
    <property type="entry name" value="AA_TRNA_LIGASE_I"/>
    <property type="match status" value="1"/>
</dbReference>
<comment type="subunit">
    <text evidence="8">Homodimer.</text>
</comment>
<feature type="short sequence motif" description="'KMSKS' region" evidence="8">
    <location>
        <begin position="203"/>
        <end position="207"/>
    </location>
</feature>
<keyword evidence="6 8" id="KW-0030">Aminoacyl-tRNA synthetase</keyword>
<dbReference type="AlphaFoldDB" id="A0A9D0YX61"/>
<feature type="binding site" evidence="8">
    <location>
        <begin position="203"/>
        <end position="207"/>
    </location>
    <ligand>
        <name>ATP</name>
        <dbReference type="ChEBI" id="CHEBI:30616"/>
    </ligand>
</feature>
<comment type="caution">
    <text evidence="10">The sequence shown here is derived from an EMBL/GenBank/DDBJ whole genome shotgun (WGS) entry which is preliminary data.</text>
</comment>
<keyword evidence="4 8" id="KW-0067">ATP-binding</keyword>
<evidence type="ECO:0000256" key="9">
    <source>
        <dbReference type="RuleBase" id="RU363036"/>
    </source>
</evidence>
<dbReference type="InterPro" id="IPR002305">
    <property type="entry name" value="aa-tRNA-synth_Ic"/>
</dbReference>
<dbReference type="EC" id="6.1.1.2" evidence="8"/>
<comment type="subcellular location">
    <subcellularLocation>
        <location evidence="8">Cytoplasm</location>
    </subcellularLocation>
</comment>
<evidence type="ECO:0000313" key="10">
    <source>
        <dbReference type="EMBL" id="HIQ63369.1"/>
    </source>
</evidence>
<comment type="catalytic activity">
    <reaction evidence="7 8">
        <text>tRNA(Trp) + L-tryptophan + ATP = L-tryptophyl-tRNA(Trp) + AMP + diphosphate + H(+)</text>
        <dbReference type="Rhea" id="RHEA:24080"/>
        <dbReference type="Rhea" id="RHEA-COMP:9671"/>
        <dbReference type="Rhea" id="RHEA-COMP:9705"/>
        <dbReference type="ChEBI" id="CHEBI:15378"/>
        <dbReference type="ChEBI" id="CHEBI:30616"/>
        <dbReference type="ChEBI" id="CHEBI:33019"/>
        <dbReference type="ChEBI" id="CHEBI:57912"/>
        <dbReference type="ChEBI" id="CHEBI:78442"/>
        <dbReference type="ChEBI" id="CHEBI:78535"/>
        <dbReference type="ChEBI" id="CHEBI:456215"/>
        <dbReference type="EC" id="6.1.1.2"/>
    </reaction>
</comment>
<feature type="binding site" evidence="8">
    <location>
        <position position="194"/>
    </location>
    <ligand>
        <name>ATP</name>
        <dbReference type="ChEBI" id="CHEBI:30616"/>
    </ligand>
</feature>